<keyword evidence="7" id="KW-1185">Reference proteome</keyword>
<dbReference type="Gene3D" id="2.40.170.20">
    <property type="entry name" value="TonB-dependent receptor, beta-barrel domain"/>
    <property type="match status" value="1"/>
</dbReference>
<keyword evidence="6" id="KW-0675">Receptor</keyword>
<keyword evidence="2" id="KW-0472">Membrane</keyword>
<dbReference type="InterPro" id="IPR041700">
    <property type="entry name" value="OMP_b-brl_3"/>
</dbReference>
<feature type="domain" description="Outer membrane protein beta-barrel" evidence="5">
    <location>
        <begin position="378"/>
        <end position="781"/>
    </location>
</feature>
<dbReference type="SUPFAM" id="SSF56935">
    <property type="entry name" value="Porins"/>
    <property type="match status" value="1"/>
</dbReference>
<dbReference type="eggNOG" id="COG4206">
    <property type="taxonomic scope" value="Bacteria"/>
</dbReference>
<comment type="caution">
    <text evidence="6">The sequence shown here is derived from an EMBL/GenBank/DDBJ whole genome shotgun (WGS) entry which is preliminary data.</text>
</comment>
<feature type="signal peptide" evidence="4">
    <location>
        <begin position="1"/>
        <end position="27"/>
    </location>
</feature>
<evidence type="ECO:0000313" key="7">
    <source>
        <dbReference type="Proteomes" id="UP000002945"/>
    </source>
</evidence>
<feature type="chain" id="PRO_5002734852" evidence="4">
    <location>
        <begin position="28"/>
        <end position="806"/>
    </location>
</feature>
<dbReference type="Pfam" id="PF14905">
    <property type="entry name" value="OMP_b-brl_3"/>
    <property type="match status" value="1"/>
</dbReference>
<dbReference type="InterPro" id="IPR036942">
    <property type="entry name" value="Beta-barrel_TonB_sf"/>
</dbReference>
<evidence type="ECO:0000256" key="1">
    <source>
        <dbReference type="ARBA" id="ARBA00004442"/>
    </source>
</evidence>
<dbReference type="Proteomes" id="UP000002945">
    <property type="component" value="Unassembled WGS sequence"/>
</dbReference>
<keyword evidence="3" id="KW-0998">Cell outer membrane</keyword>
<dbReference type="HOGENOM" id="CLU_017617_1_0_10"/>
<dbReference type="InterPro" id="IPR037066">
    <property type="entry name" value="Plug_dom_sf"/>
</dbReference>
<comment type="subcellular location">
    <subcellularLocation>
        <location evidence="1">Cell outer membrane</location>
    </subcellularLocation>
</comment>
<proteinExistence type="predicted"/>
<evidence type="ECO:0000256" key="4">
    <source>
        <dbReference type="SAM" id="SignalP"/>
    </source>
</evidence>
<dbReference type="Gene3D" id="2.170.130.10">
    <property type="entry name" value="TonB-dependent receptor, plug domain"/>
    <property type="match status" value="1"/>
</dbReference>
<dbReference type="PANTHER" id="PTHR40980">
    <property type="entry name" value="PLUG DOMAIN-CONTAINING PROTEIN"/>
    <property type="match status" value="1"/>
</dbReference>
<gene>
    <name evidence="6" type="ORF">KAOT1_03432</name>
</gene>
<dbReference type="RefSeq" id="WP_007093259.1">
    <property type="nucleotide sequence ID" value="NZ_CP142125.1"/>
</dbReference>
<dbReference type="Gene3D" id="2.60.40.1120">
    <property type="entry name" value="Carboxypeptidase-like, regulatory domain"/>
    <property type="match status" value="1"/>
</dbReference>
<evidence type="ECO:0000256" key="2">
    <source>
        <dbReference type="ARBA" id="ARBA00023136"/>
    </source>
</evidence>
<name>A9DVJ3_9FLAO</name>
<dbReference type="STRING" id="391587.KAOT1_03432"/>
<evidence type="ECO:0000256" key="3">
    <source>
        <dbReference type="ARBA" id="ARBA00023237"/>
    </source>
</evidence>
<dbReference type="AlphaFoldDB" id="A9DVJ3"/>
<dbReference type="EMBL" id="ABIB01000004">
    <property type="protein sequence ID" value="EDP96429.1"/>
    <property type="molecule type" value="Genomic_DNA"/>
</dbReference>
<dbReference type="GO" id="GO:0009279">
    <property type="term" value="C:cell outer membrane"/>
    <property type="evidence" value="ECO:0007669"/>
    <property type="project" value="UniProtKB-SubCell"/>
</dbReference>
<evidence type="ECO:0000259" key="5">
    <source>
        <dbReference type="Pfam" id="PF14905"/>
    </source>
</evidence>
<evidence type="ECO:0000313" key="6">
    <source>
        <dbReference type="EMBL" id="EDP96429.1"/>
    </source>
</evidence>
<dbReference type="PANTHER" id="PTHR40980:SF4">
    <property type="entry name" value="TONB-DEPENDENT RECEPTOR-LIKE BETA-BARREL DOMAIN-CONTAINING PROTEIN"/>
    <property type="match status" value="1"/>
</dbReference>
<organism evidence="6 7">
    <name type="scientific">Kordia algicida OT-1</name>
    <dbReference type="NCBI Taxonomy" id="391587"/>
    <lineage>
        <taxon>Bacteria</taxon>
        <taxon>Pseudomonadati</taxon>
        <taxon>Bacteroidota</taxon>
        <taxon>Flavobacteriia</taxon>
        <taxon>Flavobacteriales</taxon>
        <taxon>Flavobacteriaceae</taxon>
        <taxon>Kordia</taxon>
    </lineage>
</organism>
<dbReference type="InterPro" id="IPR008969">
    <property type="entry name" value="CarboxyPept-like_regulatory"/>
</dbReference>
<sequence>MQYLQRHISKTKIMLFMMTFVSSITLAQNKVTVKGFVVDTTNVPVSFANVVILEKDTNTIINGAITDENGRFTIKVAKGTYTLKITFLGYEDYQQEINTNITLDIGKIELQENLNELDAVVIKAKREMISRRGDKLLMKIENNAFAEGKSAAEILKYAPNVWVDPNSDAISIKGLSATIMIDGKRTNMSSADLMNYLSSLADNELKTIEIISNPSARYDAEGLGGIINIVTNRKNKKGLNGSINTNTEYAQFFSHSASLQLNAQINKKLSLKTYLVHQDGTYLRNEDRTERILNSGVDYIYKRVDTSTNSTAYANIDLLYDISETDNLTFQYRILNNDSERFQNNDLLITDDTETFSNGIYNNRRKRDHMSVGINYNKKLDTLGQELSIITDYYTSDIEARNQYINLFFNGDGDLINDNNRRSISPTTYDIISAQVDYSKPINDNMLELGSKISSVENTSNTVFEDLINGEYVVDDNFTNSFNYDEQIVAGYASYAIDKFITEGLSLQVGLRGEFTKGRGEIPNSNFTLSKDYFNLFPSVFLTKQLKNKASVGISYSRRINRPNYMRFNPTIFYITDFTSQVGNPDLDPTYTNALELTYNKSDLNVLLFFDDIQGEAREILTQTSPTELRYQWRNLDKTYIYGMSASYNKRVNDWWTLFGAVSWYGKTYKSTFADAVDNIDVSKGTVQFQVASQMKLPWNMTSEISFEYNGPETNGQFETGENYAFYINLSKRITKDLSFYLKITDPFDNLRYIFTNTQRGIRTNQFRNNFNTSVRLTMRYNFDFGGETKKFRVNKSNSDLRNRSN</sequence>
<accession>A9DVJ3</accession>
<dbReference type="OrthoDB" id="8764943at2"/>
<dbReference type="Pfam" id="PF13620">
    <property type="entry name" value="CarboxypepD_reg"/>
    <property type="match status" value="1"/>
</dbReference>
<reference evidence="6 7" key="1">
    <citation type="journal article" date="2011" name="J. Bacteriol.">
        <title>Genome sequence of the algicidal bacterium Kordia algicida OT-1.</title>
        <authorList>
            <person name="Lee H.S."/>
            <person name="Kang S.G."/>
            <person name="Kwon K.K."/>
            <person name="Lee J.H."/>
            <person name="Kim S.J."/>
        </authorList>
    </citation>
    <scope>NUCLEOTIDE SEQUENCE [LARGE SCALE GENOMIC DNA]</scope>
    <source>
        <strain evidence="6 7">OT-1</strain>
    </source>
</reference>
<keyword evidence="4" id="KW-0732">Signal</keyword>
<protein>
    <submittedName>
        <fullName evidence="6">Possible TonB-dependent receptor</fullName>
    </submittedName>
</protein>
<dbReference type="SUPFAM" id="SSF49464">
    <property type="entry name" value="Carboxypeptidase regulatory domain-like"/>
    <property type="match status" value="1"/>
</dbReference>